<dbReference type="Proteomes" id="UP000283709">
    <property type="component" value="Unassembled WGS sequence"/>
</dbReference>
<dbReference type="SUPFAM" id="SSF54285">
    <property type="entry name" value="MoaD/ThiS"/>
    <property type="match status" value="1"/>
</dbReference>
<dbReference type="OrthoDB" id="9103075at2"/>
<comment type="caution">
    <text evidence="1">The sequence shown here is derived from an EMBL/GenBank/DDBJ whole genome shotgun (WGS) entry which is preliminary data.</text>
</comment>
<dbReference type="InterPro" id="IPR012675">
    <property type="entry name" value="Beta-grasp_dom_sf"/>
</dbReference>
<evidence type="ECO:0000313" key="2">
    <source>
        <dbReference type="Proteomes" id="UP000283709"/>
    </source>
</evidence>
<organism evidence="1 2">
    <name type="scientific">Paraburkholderia fungorum</name>
    <dbReference type="NCBI Taxonomy" id="134537"/>
    <lineage>
        <taxon>Bacteria</taxon>
        <taxon>Pseudomonadati</taxon>
        <taxon>Pseudomonadota</taxon>
        <taxon>Betaproteobacteria</taxon>
        <taxon>Burkholderiales</taxon>
        <taxon>Burkholderiaceae</taxon>
        <taxon>Paraburkholderia</taxon>
    </lineage>
</organism>
<proteinExistence type="predicted"/>
<dbReference type="Gene3D" id="3.10.20.30">
    <property type="match status" value="1"/>
</dbReference>
<dbReference type="RefSeq" id="WP_120343017.1">
    <property type="nucleotide sequence ID" value="NZ_MCAS01000003.1"/>
</dbReference>
<name>A0A3R7HK33_9BURK</name>
<reference evidence="1 2" key="1">
    <citation type="submission" date="2016-07" db="EMBL/GenBank/DDBJ databases">
        <title>Genome analysis of Burkholderia fungorum ES3-20.</title>
        <authorList>
            <person name="Xu D."/>
            <person name="Yao R."/>
            <person name="Zheng S."/>
        </authorList>
    </citation>
    <scope>NUCLEOTIDE SEQUENCE [LARGE SCALE GENOMIC DNA]</scope>
    <source>
        <strain evidence="1 2">ES3-20</strain>
    </source>
</reference>
<evidence type="ECO:0008006" key="3">
    <source>
        <dbReference type="Google" id="ProtNLM"/>
    </source>
</evidence>
<dbReference type="AlphaFoldDB" id="A0A3R7HK33"/>
<dbReference type="InterPro" id="IPR016155">
    <property type="entry name" value="Mopterin_synth/thiamin_S_b"/>
</dbReference>
<dbReference type="CDD" id="cd17040">
    <property type="entry name" value="Ubl_MoaD_like"/>
    <property type="match status" value="1"/>
</dbReference>
<evidence type="ECO:0000313" key="1">
    <source>
        <dbReference type="EMBL" id="RKF49725.1"/>
    </source>
</evidence>
<dbReference type="InterPro" id="IPR003749">
    <property type="entry name" value="ThiS/MoaD-like"/>
</dbReference>
<protein>
    <recommendedName>
        <fullName evidence="3">MoaD/ThiS family protein</fullName>
    </recommendedName>
</protein>
<gene>
    <name evidence="1" type="ORF">BCY88_16150</name>
</gene>
<accession>A0A3R7HK33</accession>
<sequence>MTFVFSGSLLRHVGYQRRIGYETDTLAGAFRALFADYPDLEQLLSAPDGALRRTLRLAINSEVVRSDLSRPLSAGDSVEIMTAIAGG</sequence>
<dbReference type="EMBL" id="MCAS01000003">
    <property type="protein sequence ID" value="RKF49725.1"/>
    <property type="molecule type" value="Genomic_DNA"/>
</dbReference>
<dbReference type="Pfam" id="PF02597">
    <property type="entry name" value="ThiS"/>
    <property type="match status" value="1"/>
</dbReference>